<organism evidence="2 3">
    <name type="scientific">Aureliella helgolandensis</name>
    <dbReference type="NCBI Taxonomy" id="2527968"/>
    <lineage>
        <taxon>Bacteria</taxon>
        <taxon>Pseudomonadati</taxon>
        <taxon>Planctomycetota</taxon>
        <taxon>Planctomycetia</taxon>
        <taxon>Pirellulales</taxon>
        <taxon>Pirellulaceae</taxon>
        <taxon>Aureliella</taxon>
    </lineage>
</organism>
<feature type="compositionally biased region" description="Polar residues" evidence="1">
    <location>
        <begin position="190"/>
        <end position="199"/>
    </location>
</feature>
<evidence type="ECO:0000313" key="3">
    <source>
        <dbReference type="Proteomes" id="UP000318017"/>
    </source>
</evidence>
<protein>
    <submittedName>
        <fullName evidence="2">Uncharacterized protein</fullName>
    </submittedName>
</protein>
<gene>
    <name evidence="2" type="ORF">Q31a_25480</name>
</gene>
<keyword evidence="3" id="KW-1185">Reference proteome</keyword>
<dbReference type="OrthoDB" id="272719at2"/>
<sequence>MRITLRTLLAYRDRVLSAADHDDLHHRIQQSEAAGNVLKRIHTVATMPNILAPPVLGKGLGGDPNSIAEYLDDALPSAKVPELEKICLVSDAQLAELAHCHEILSTAMSTKVHVPESLKGRVAGLSETAQRTLLAEEIRSRTQQTPPDQGDASSQSSDQKATLQRVDAAHPTPAPMGRRRVVATQVGGDDSSSTSDAVQVQSPMVASGGNSIKPAGLDLEHSALAHEVPEYLLGASSSQWKMPAAIAVLLGVLLLVAWQALGPWDGISSLLTAEPTGLAVQPEHLAGAKPAENKTNDVVLAPISPPTDAPAGANPTAVDGAATNEPVPSGAASDGATPPPAAESPTESQTPNTPPEAPQADNAAPILAASDALLNWHPQTDRERAAVLLAQTGNGVRRLEPGEGLANEDVLIVPPATRTTLELHNGLLWSTNGATIMRVKQTGGADADSPAVLEPLLCRATVRGAANRRKLELATVVGTYAIELGEAGSRISIEMGFRSTEHGQVHDRGAVQPVMVVIVLEGAASLSNLSPEAQGTSSSLTLGNGWAMVGSEPPQSFALKSIPPWLRNDFVRPVDLQAAADLSSLVQSTQTEEQLLSATRHPRPETAALAVQTSLLTGNWFPLVSGFLGNERMRSHWNNTLLLARQVLAMDPAAVIELEQALTTAYGEVDGQRRLKRICGIPLSEFEGEGLLPFVSELESKSVEDRVLASFQIEQLTGQQHGVQPHAPSRTSIQNLRRELGTKRIQMTVPGDPIWERVSP</sequence>
<dbReference type="AlphaFoldDB" id="A0A518G6L8"/>
<dbReference type="RefSeq" id="WP_145077722.1">
    <property type="nucleotide sequence ID" value="NZ_CP036298.1"/>
</dbReference>
<dbReference type="EMBL" id="CP036298">
    <property type="protein sequence ID" value="QDV24233.1"/>
    <property type="molecule type" value="Genomic_DNA"/>
</dbReference>
<dbReference type="KEGG" id="ahel:Q31a_25480"/>
<evidence type="ECO:0000313" key="2">
    <source>
        <dbReference type="EMBL" id="QDV24233.1"/>
    </source>
</evidence>
<name>A0A518G6L8_9BACT</name>
<evidence type="ECO:0000256" key="1">
    <source>
        <dbReference type="SAM" id="MobiDB-lite"/>
    </source>
</evidence>
<reference evidence="2 3" key="1">
    <citation type="submission" date="2019-02" db="EMBL/GenBank/DDBJ databases">
        <title>Deep-cultivation of Planctomycetes and their phenomic and genomic characterization uncovers novel biology.</title>
        <authorList>
            <person name="Wiegand S."/>
            <person name="Jogler M."/>
            <person name="Boedeker C."/>
            <person name="Pinto D."/>
            <person name="Vollmers J."/>
            <person name="Rivas-Marin E."/>
            <person name="Kohn T."/>
            <person name="Peeters S.H."/>
            <person name="Heuer A."/>
            <person name="Rast P."/>
            <person name="Oberbeckmann S."/>
            <person name="Bunk B."/>
            <person name="Jeske O."/>
            <person name="Meyerdierks A."/>
            <person name="Storesund J.E."/>
            <person name="Kallscheuer N."/>
            <person name="Luecker S."/>
            <person name="Lage O.M."/>
            <person name="Pohl T."/>
            <person name="Merkel B.J."/>
            <person name="Hornburger P."/>
            <person name="Mueller R.-W."/>
            <person name="Bruemmer F."/>
            <person name="Labrenz M."/>
            <person name="Spormann A.M."/>
            <person name="Op den Camp H."/>
            <person name="Overmann J."/>
            <person name="Amann R."/>
            <person name="Jetten M.S.M."/>
            <person name="Mascher T."/>
            <person name="Medema M.H."/>
            <person name="Devos D.P."/>
            <person name="Kaster A.-K."/>
            <person name="Ovreas L."/>
            <person name="Rohde M."/>
            <person name="Galperin M.Y."/>
            <person name="Jogler C."/>
        </authorList>
    </citation>
    <scope>NUCLEOTIDE SEQUENCE [LARGE SCALE GENOMIC DNA]</scope>
    <source>
        <strain evidence="2 3">Q31a</strain>
    </source>
</reference>
<feature type="region of interest" description="Disordered" evidence="1">
    <location>
        <begin position="138"/>
        <end position="199"/>
    </location>
</feature>
<proteinExistence type="predicted"/>
<dbReference type="Proteomes" id="UP000318017">
    <property type="component" value="Chromosome"/>
</dbReference>
<accession>A0A518G6L8</accession>
<feature type="region of interest" description="Disordered" evidence="1">
    <location>
        <begin position="298"/>
        <end position="361"/>
    </location>
</feature>
<feature type="compositionally biased region" description="Low complexity" evidence="1">
    <location>
        <begin position="148"/>
        <end position="159"/>
    </location>
</feature>